<keyword evidence="6 9" id="KW-0472">Membrane</keyword>
<dbReference type="GO" id="GO:0008519">
    <property type="term" value="F:ammonium channel activity"/>
    <property type="evidence" value="ECO:0007669"/>
    <property type="project" value="InterPro"/>
</dbReference>
<dbReference type="PROSITE" id="PS01219">
    <property type="entry name" value="AMMONIUM_TRANSP"/>
    <property type="match status" value="1"/>
</dbReference>
<dbReference type="NCBIfam" id="TIGR00836">
    <property type="entry name" value="amt"/>
    <property type="match status" value="1"/>
</dbReference>
<feature type="transmembrane region" description="Helical" evidence="9">
    <location>
        <begin position="364"/>
        <end position="383"/>
    </location>
</feature>
<dbReference type="Proteomes" id="UP000035088">
    <property type="component" value="Unassembled WGS sequence"/>
</dbReference>
<evidence type="ECO:0000256" key="3">
    <source>
        <dbReference type="ARBA" id="ARBA00022448"/>
    </source>
</evidence>
<keyword evidence="7 9" id="KW-0924">Ammonia transport</keyword>
<comment type="subcellular location">
    <subcellularLocation>
        <location evidence="9">Cell membrane</location>
        <topology evidence="9">Multi-pass membrane protein</topology>
    </subcellularLocation>
    <subcellularLocation>
        <location evidence="1">Membrane</location>
        <topology evidence="1">Multi-pass membrane protein</topology>
    </subcellularLocation>
</comment>
<dbReference type="Pfam" id="PF00909">
    <property type="entry name" value="Ammonium_transp"/>
    <property type="match status" value="1"/>
</dbReference>
<dbReference type="Gene3D" id="1.10.3430.10">
    <property type="entry name" value="Ammonium transporter AmtB like domains"/>
    <property type="match status" value="1"/>
</dbReference>
<feature type="domain" description="Ammonium transporter AmtB-like" evidence="10">
    <location>
        <begin position="23"/>
        <end position="448"/>
    </location>
</feature>
<dbReference type="PANTHER" id="PTHR43029:SF10">
    <property type="entry name" value="AMMONIUM TRANSPORTER MEP2"/>
    <property type="match status" value="1"/>
</dbReference>
<proteinExistence type="inferred from homology"/>
<evidence type="ECO:0000256" key="1">
    <source>
        <dbReference type="ARBA" id="ARBA00004141"/>
    </source>
</evidence>
<comment type="caution">
    <text evidence="11">The sequence shown here is derived from an EMBL/GenBank/DDBJ whole genome shotgun (WGS) entry which is preliminary data.</text>
</comment>
<organism evidence="11 12">
    <name type="scientific">Gordonia araii NBRC 100433</name>
    <dbReference type="NCBI Taxonomy" id="1073574"/>
    <lineage>
        <taxon>Bacteria</taxon>
        <taxon>Bacillati</taxon>
        <taxon>Actinomycetota</taxon>
        <taxon>Actinomycetes</taxon>
        <taxon>Mycobacteriales</taxon>
        <taxon>Gordoniaceae</taxon>
        <taxon>Gordonia</taxon>
    </lineage>
</organism>
<dbReference type="InterPro" id="IPR018047">
    <property type="entry name" value="Ammonium_transpt_CS"/>
</dbReference>
<protein>
    <recommendedName>
        <fullName evidence="8 9">Ammonium transporter</fullName>
    </recommendedName>
</protein>
<dbReference type="PANTHER" id="PTHR43029">
    <property type="entry name" value="AMMONIUM TRANSPORTER MEP2"/>
    <property type="match status" value="1"/>
</dbReference>
<dbReference type="SUPFAM" id="SSF111352">
    <property type="entry name" value="Ammonium transporter"/>
    <property type="match status" value="1"/>
</dbReference>
<dbReference type="InterPro" id="IPR029020">
    <property type="entry name" value="Ammonium/urea_transptr"/>
</dbReference>
<dbReference type="InterPro" id="IPR001905">
    <property type="entry name" value="Ammonium_transpt"/>
</dbReference>
<feature type="transmembrane region" description="Helical" evidence="9">
    <location>
        <begin position="278"/>
        <end position="297"/>
    </location>
</feature>
<reference evidence="11 12" key="1">
    <citation type="submission" date="2011-11" db="EMBL/GenBank/DDBJ databases">
        <title>Whole genome shotgun sequence of Gordonia araii NBRC 100433.</title>
        <authorList>
            <person name="Yoshida Y."/>
            <person name="Hosoyama A."/>
            <person name="Tsuchikane K."/>
            <person name="Katsumata H."/>
            <person name="Yamazaki S."/>
            <person name="Fujita N."/>
        </authorList>
    </citation>
    <scope>NUCLEOTIDE SEQUENCE [LARGE SCALE GENOMIC DNA]</scope>
    <source>
        <strain evidence="11 12">NBRC 100433</strain>
    </source>
</reference>
<evidence type="ECO:0000256" key="8">
    <source>
        <dbReference type="ARBA" id="ARBA00050025"/>
    </source>
</evidence>
<gene>
    <name evidence="11" type="primary">amtB</name>
    <name evidence="11" type="ORF">GOARA_063_01690</name>
</gene>
<feature type="transmembrane region" description="Helical" evidence="9">
    <location>
        <begin position="55"/>
        <end position="75"/>
    </location>
</feature>
<evidence type="ECO:0000313" key="11">
    <source>
        <dbReference type="EMBL" id="GAB10970.1"/>
    </source>
</evidence>
<comment type="similarity">
    <text evidence="2 9">Belongs to the ammonia transporter channel (TC 1.A.11.2) family.</text>
</comment>
<dbReference type="STRING" id="1073574.GOARA_063_01690"/>
<feature type="transmembrane region" description="Helical" evidence="9">
    <location>
        <begin position="128"/>
        <end position="151"/>
    </location>
</feature>
<accession>G7H545</accession>
<evidence type="ECO:0000256" key="5">
    <source>
        <dbReference type="ARBA" id="ARBA00022989"/>
    </source>
</evidence>
<dbReference type="EMBL" id="BAEE01000063">
    <property type="protein sequence ID" value="GAB10970.1"/>
    <property type="molecule type" value="Genomic_DNA"/>
</dbReference>
<evidence type="ECO:0000256" key="6">
    <source>
        <dbReference type="ARBA" id="ARBA00023136"/>
    </source>
</evidence>
<feature type="transmembrane region" description="Helical" evidence="9">
    <location>
        <begin position="398"/>
        <end position="422"/>
    </location>
</feature>
<name>G7H545_9ACTN</name>
<dbReference type="InterPro" id="IPR024041">
    <property type="entry name" value="NH4_transpt_AmtB-like_dom"/>
</dbReference>
<keyword evidence="5 9" id="KW-1133">Transmembrane helix</keyword>
<keyword evidence="12" id="KW-1185">Reference proteome</keyword>
<feature type="transmembrane region" description="Helical" evidence="9">
    <location>
        <begin position="332"/>
        <end position="352"/>
    </location>
</feature>
<keyword evidence="3 9" id="KW-0813">Transport</keyword>
<sequence>MVGQTVMALPDNVFGVPDSGDTAWILISASLVLLMTPALAFFYGGLSRGKSVLNMMMMSFATMGVVGIIYVLWGFSMSFGNLIDGGSDIAGLFANPFSLFGSDQLAATKEVGDATHIVLAGEGSTIPAIVFLAFQLTFAVISVALISGALAERVSFGTWLVFAGLWATVVYFPLAHMVWGGGLLSGSTDGIAAKMFGLNDEGDAAAVAPIDFAGGTVVHINAGMAALILAIMVGARSGFGKVAYRPHNIPFVMLGAALLWFGWFGFNAGSALGANGSAGLVWVNTTVATAAAMMGWLGVEWIRDRHPTSVGAASGVVAGLVAITPACGALTPVGSIALGVVAGILSALAISLKTKLGYDDSLDVVGVHLVAGLWGTVGIGLLAKESGLFYGHDLKQLAVQIVIALVAVVFTGVLTALIAFVLKPLGWRISAEEEMTGIDESAHAETAYDLA</sequence>
<keyword evidence="4 9" id="KW-0812">Transmembrane</keyword>
<feature type="transmembrane region" description="Helical" evidence="9">
    <location>
        <begin position="247"/>
        <end position="266"/>
    </location>
</feature>
<evidence type="ECO:0000256" key="2">
    <source>
        <dbReference type="ARBA" id="ARBA00005887"/>
    </source>
</evidence>
<feature type="transmembrane region" description="Helical" evidence="9">
    <location>
        <begin position="309"/>
        <end position="326"/>
    </location>
</feature>
<dbReference type="AlphaFoldDB" id="G7H545"/>
<evidence type="ECO:0000259" key="10">
    <source>
        <dbReference type="Pfam" id="PF00909"/>
    </source>
</evidence>
<evidence type="ECO:0000256" key="7">
    <source>
        <dbReference type="ARBA" id="ARBA00023177"/>
    </source>
</evidence>
<evidence type="ECO:0000313" key="12">
    <source>
        <dbReference type="Proteomes" id="UP000035088"/>
    </source>
</evidence>
<evidence type="ECO:0000256" key="4">
    <source>
        <dbReference type="ARBA" id="ARBA00022692"/>
    </source>
</evidence>
<feature type="transmembrane region" description="Helical" evidence="9">
    <location>
        <begin position="158"/>
        <end position="179"/>
    </location>
</feature>
<feature type="transmembrane region" description="Helical" evidence="9">
    <location>
        <begin position="217"/>
        <end position="235"/>
    </location>
</feature>
<evidence type="ECO:0000256" key="9">
    <source>
        <dbReference type="RuleBase" id="RU362002"/>
    </source>
</evidence>
<feature type="transmembrane region" description="Helical" evidence="9">
    <location>
        <begin position="23"/>
        <end position="43"/>
    </location>
</feature>
<dbReference type="GO" id="GO:0005886">
    <property type="term" value="C:plasma membrane"/>
    <property type="evidence" value="ECO:0007669"/>
    <property type="project" value="UniProtKB-SubCell"/>
</dbReference>